<dbReference type="Pfam" id="PF12697">
    <property type="entry name" value="Abhydrolase_6"/>
    <property type="match status" value="1"/>
</dbReference>
<name>A0ABD5X674_9EURY</name>
<reference evidence="3 4" key="1">
    <citation type="journal article" date="2014" name="Int. J. Syst. Evol. Microbiol.">
        <title>Complete genome sequence of Corynebacterium casei LMG S-19264T (=DSM 44701T), isolated from a smear-ripened cheese.</title>
        <authorList>
            <consortium name="US DOE Joint Genome Institute (JGI-PGF)"/>
            <person name="Walter F."/>
            <person name="Albersmeier A."/>
            <person name="Kalinowski J."/>
            <person name="Ruckert C."/>
        </authorList>
    </citation>
    <scope>NUCLEOTIDE SEQUENCE [LARGE SCALE GENOMIC DNA]</scope>
    <source>
        <strain evidence="3 4">CGMCC 4.7215</strain>
    </source>
</reference>
<sequence length="260" mass="27881">MQQVDHDGRTTMYRATQSDTSGPTALYIHGSGGNHQLWAHQYAPTGPTHPAVAVDLSGHGTSGAIHTEPGQETLNAYARDVTAVARETDADILIGNSLGGAVVFEVLLNTDFDADGVVFAGTGAKLAVNAELRELLVSDFNSAIEQLHQPSMLFADAGGSLLAKSKETLQKTGQQVTTRDFLTCHEFDVREQVAEIDLPALAVVGADDRLTPPLYHEFLADTIDSCETTVLKDAGHLAMLERPEAFNQALSQFITEHIDT</sequence>
<feature type="domain" description="AB hydrolase-1" evidence="2">
    <location>
        <begin position="26"/>
        <end position="249"/>
    </location>
</feature>
<dbReference type="PANTHER" id="PTHR43798">
    <property type="entry name" value="MONOACYLGLYCEROL LIPASE"/>
    <property type="match status" value="1"/>
</dbReference>
<evidence type="ECO:0000313" key="4">
    <source>
        <dbReference type="Proteomes" id="UP001596414"/>
    </source>
</evidence>
<evidence type="ECO:0000259" key="2">
    <source>
        <dbReference type="Pfam" id="PF12697"/>
    </source>
</evidence>
<proteinExistence type="predicted"/>
<dbReference type="PRINTS" id="PR00111">
    <property type="entry name" value="ABHYDROLASE"/>
</dbReference>
<dbReference type="InterPro" id="IPR000073">
    <property type="entry name" value="AB_hydrolase_1"/>
</dbReference>
<protein>
    <submittedName>
        <fullName evidence="3">Alpha/beta fold hydrolase</fullName>
    </submittedName>
</protein>
<accession>A0ABD5X674</accession>
<evidence type="ECO:0000313" key="3">
    <source>
        <dbReference type="EMBL" id="MFC7125444.1"/>
    </source>
</evidence>
<dbReference type="RefSeq" id="WP_267636440.1">
    <property type="nucleotide sequence ID" value="NZ_JAODIY010000004.1"/>
</dbReference>
<gene>
    <name evidence="3" type="ORF">ACFQJ7_05240</name>
</gene>
<organism evidence="3 4">
    <name type="scientific">Halovenus rubra</name>
    <dbReference type="NCBI Taxonomy" id="869890"/>
    <lineage>
        <taxon>Archaea</taxon>
        <taxon>Methanobacteriati</taxon>
        <taxon>Methanobacteriota</taxon>
        <taxon>Stenosarchaea group</taxon>
        <taxon>Halobacteria</taxon>
        <taxon>Halobacteriales</taxon>
        <taxon>Haloarculaceae</taxon>
        <taxon>Halovenus</taxon>
    </lineage>
</organism>
<comment type="caution">
    <text evidence="3">The sequence shown here is derived from an EMBL/GenBank/DDBJ whole genome shotgun (WGS) entry which is preliminary data.</text>
</comment>
<dbReference type="EMBL" id="JBHSZQ010000004">
    <property type="protein sequence ID" value="MFC7125444.1"/>
    <property type="molecule type" value="Genomic_DNA"/>
</dbReference>
<dbReference type="GO" id="GO:0016787">
    <property type="term" value="F:hydrolase activity"/>
    <property type="evidence" value="ECO:0007669"/>
    <property type="project" value="UniProtKB-KW"/>
</dbReference>
<dbReference type="PANTHER" id="PTHR43798:SF31">
    <property type="entry name" value="AB HYDROLASE SUPERFAMILY PROTEIN YCLE"/>
    <property type="match status" value="1"/>
</dbReference>
<dbReference type="AlphaFoldDB" id="A0ABD5X674"/>
<dbReference type="SUPFAM" id="SSF53474">
    <property type="entry name" value="alpha/beta-Hydrolases"/>
    <property type="match status" value="1"/>
</dbReference>
<dbReference type="Gene3D" id="3.40.50.1820">
    <property type="entry name" value="alpha/beta hydrolase"/>
    <property type="match status" value="1"/>
</dbReference>
<evidence type="ECO:0000256" key="1">
    <source>
        <dbReference type="ARBA" id="ARBA00022801"/>
    </source>
</evidence>
<dbReference type="InterPro" id="IPR029058">
    <property type="entry name" value="AB_hydrolase_fold"/>
</dbReference>
<dbReference type="Proteomes" id="UP001596414">
    <property type="component" value="Unassembled WGS sequence"/>
</dbReference>
<dbReference type="InterPro" id="IPR050266">
    <property type="entry name" value="AB_hydrolase_sf"/>
</dbReference>
<keyword evidence="1 3" id="KW-0378">Hydrolase</keyword>